<evidence type="ECO:0000313" key="2">
    <source>
        <dbReference type="Proteomes" id="UP001060085"/>
    </source>
</evidence>
<keyword evidence="2" id="KW-1185">Reference proteome</keyword>
<name>A0ACC0AEB4_CATRO</name>
<dbReference type="EMBL" id="CM044706">
    <property type="protein sequence ID" value="KAI5658777.1"/>
    <property type="molecule type" value="Genomic_DNA"/>
</dbReference>
<gene>
    <name evidence="1" type="ORF">M9H77_27570</name>
</gene>
<sequence length="267" mass="28756">MNQTRLSINITTIIREADRKNYHLNPSIKEQYLLIGFSSLFSTSAFTWAVGISGPDKRSPALSSSPSERNGVNMVRLGGCRCDDDLGPVTDKTGRVHGRTVTTSSRGTRGRHSTSDLSATPTPLGPGFHHGTSTPSTHGYSHADFGVSSSESYIGRPVDRVCEGGKGFKGDMGLGEEHDRVQALHIEREADKGGDNGGDDDQDEGSWFIEVSIALHSTHRVGPYICIGIWSRHHVLMQRSLVGVLVTTGGVDISVLSHVCTRGQPGY</sequence>
<organism evidence="1 2">
    <name type="scientific">Catharanthus roseus</name>
    <name type="common">Madagascar periwinkle</name>
    <name type="synonym">Vinca rosea</name>
    <dbReference type="NCBI Taxonomy" id="4058"/>
    <lineage>
        <taxon>Eukaryota</taxon>
        <taxon>Viridiplantae</taxon>
        <taxon>Streptophyta</taxon>
        <taxon>Embryophyta</taxon>
        <taxon>Tracheophyta</taxon>
        <taxon>Spermatophyta</taxon>
        <taxon>Magnoliopsida</taxon>
        <taxon>eudicotyledons</taxon>
        <taxon>Gunneridae</taxon>
        <taxon>Pentapetalae</taxon>
        <taxon>asterids</taxon>
        <taxon>lamiids</taxon>
        <taxon>Gentianales</taxon>
        <taxon>Apocynaceae</taxon>
        <taxon>Rauvolfioideae</taxon>
        <taxon>Vinceae</taxon>
        <taxon>Catharanthinae</taxon>
        <taxon>Catharanthus</taxon>
    </lineage>
</organism>
<dbReference type="Proteomes" id="UP001060085">
    <property type="component" value="Linkage Group LG06"/>
</dbReference>
<accession>A0ACC0AEB4</accession>
<evidence type="ECO:0000313" key="1">
    <source>
        <dbReference type="EMBL" id="KAI5658777.1"/>
    </source>
</evidence>
<comment type="caution">
    <text evidence="1">The sequence shown here is derived from an EMBL/GenBank/DDBJ whole genome shotgun (WGS) entry which is preliminary data.</text>
</comment>
<reference evidence="2" key="1">
    <citation type="journal article" date="2023" name="Nat. Plants">
        <title>Single-cell RNA sequencing provides a high-resolution roadmap for understanding the multicellular compartmentation of specialized metabolism.</title>
        <authorList>
            <person name="Sun S."/>
            <person name="Shen X."/>
            <person name="Li Y."/>
            <person name="Li Y."/>
            <person name="Wang S."/>
            <person name="Li R."/>
            <person name="Zhang H."/>
            <person name="Shen G."/>
            <person name="Guo B."/>
            <person name="Wei J."/>
            <person name="Xu J."/>
            <person name="St-Pierre B."/>
            <person name="Chen S."/>
            <person name="Sun C."/>
        </authorList>
    </citation>
    <scope>NUCLEOTIDE SEQUENCE [LARGE SCALE GENOMIC DNA]</scope>
</reference>
<protein>
    <submittedName>
        <fullName evidence="1">Uncharacterized protein</fullName>
    </submittedName>
</protein>
<proteinExistence type="predicted"/>